<name>A0A1B6MQ01_9HEMI</name>
<evidence type="ECO:0000313" key="1">
    <source>
        <dbReference type="EMBL" id="JAT38026.1"/>
    </source>
</evidence>
<dbReference type="EMBL" id="GEBQ01001951">
    <property type="protein sequence ID" value="JAT38026.1"/>
    <property type="molecule type" value="Transcribed_RNA"/>
</dbReference>
<sequence length="105" mass="11920">LSLFHIKNVNSSEIVTFSGDLVCNKSEHFSTSYFKCVYCDPVKNLRPSTNKQSCVCNEFSRQVRWNKDEQPECTSCKTGLVTTRDGRFCILCTNSSQEFSGNMTI</sequence>
<reference evidence="1" key="1">
    <citation type="submission" date="2015-11" db="EMBL/GenBank/DDBJ databases">
        <title>De novo transcriptome assembly of four potential Pierce s Disease insect vectors from Arizona vineyards.</title>
        <authorList>
            <person name="Tassone E.E."/>
        </authorList>
    </citation>
    <scope>NUCLEOTIDE SEQUENCE</scope>
</reference>
<proteinExistence type="predicted"/>
<dbReference type="AlphaFoldDB" id="A0A1B6MQ01"/>
<organism evidence="1">
    <name type="scientific">Graphocephala atropunctata</name>
    <dbReference type="NCBI Taxonomy" id="36148"/>
    <lineage>
        <taxon>Eukaryota</taxon>
        <taxon>Metazoa</taxon>
        <taxon>Ecdysozoa</taxon>
        <taxon>Arthropoda</taxon>
        <taxon>Hexapoda</taxon>
        <taxon>Insecta</taxon>
        <taxon>Pterygota</taxon>
        <taxon>Neoptera</taxon>
        <taxon>Paraneoptera</taxon>
        <taxon>Hemiptera</taxon>
        <taxon>Auchenorrhyncha</taxon>
        <taxon>Membracoidea</taxon>
        <taxon>Cicadellidae</taxon>
        <taxon>Cicadellinae</taxon>
        <taxon>Cicadellini</taxon>
        <taxon>Graphocephala</taxon>
    </lineage>
</organism>
<feature type="non-terminal residue" evidence="1">
    <location>
        <position position="1"/>
    </location>
</feature>
<protein>
    <submittedName>
        <fullName evidence="1">Uncharacterized protein</fullName>
    </submittedName>
</protein>
<accession>A0A1B6MQ01</accession>
<gene>
    <name evidence="1" type="ORF">g.55065</name>
</gene>
<feature type="non-terminal residue" evidence="1">
    <location>
        <position position="105"/>
    </location>
</feature>